<evidence type="ECO:0008006" key="4">
    <source>
        <dbReference type="Google" id="ProtNLM"/>
    </source>
</evidence>
<protein>
    <recommendedName>
        <fullName evidence="4">Protein CutA, chloroplastic</fullName>
    </recommendedName>
</protein>
<gene>
    <name evidence="2" type="ORF">R1flu_016817</name>
</gene>
<dbReference type="Gene3D" id="3.30.70.120">
    <property type="match status" value="1"/>
</dbReference>
<organism evidence="2 3">
    <name type="scientific">Riccia fluitans</name>
    <dbReference type="NCBI Taxonomy" id="41844"/>
    <lineage>
        <taxon>Eukaryota</taxon>
        <taxon>Viridiplantae</taxon>
        <taxon>Streptophyta</taxon>
        <taxon>Embryophyta</taxon>
        <taxon>Marchantiophyta</taxon>
        <taxon>Marchantiopsida</taxon>
        <taxon>Marchantiidae</taxon>
        <taxon>Marchantiales</taxon>
        <taxon>Ricciaceae</taxon>
        <taxon>Riccia</taxon>
    </lineage>
</organism>
<sequence>MFRTCWSELLSKKPTTSPALWKISGNSSKNFTVSRFEHSSVVRRTGAKGMLASFASFPQLVAPSCQLRRLDHCPQFFAISTTGIKLPSYSTLKKSQTAPLSKSPKSKASFATSAMAEVGEAAVPLIVVYVTVPNKETATSLATSIVTNKLAACVNQVPGVISTYVWEGKVETDQEILLIIKTRQALLDSLTAHVNKNHPYTIPEVIALPILGGSDSYIRWVVENTQKADEVTPIGDTQKADDVHPTT</sequence>
<comment type="caution">
    <text evidence="2">The sequence shown here is derived from an EMBL/GenBank/DDBJ whole genome shotgun (WGS) entry which is preliminary data.</text>
</comment>
<keyword evidence="3" id="KW-1185">Reference proteome</keyword>
<evidence type="ECO:0000313" key="2">
    <source>
        <dbReference type="EMBL" id="KAL2632131.1"/>
    </source>
</evidence>
<dbReference type="PANTHER" id="PTHR23419:SF8">
    <property type="entry name" value="FI09726P"/>
    <property type="match status" value="1"/>
</dbReference>
<dbReference type="Pfam" id="PF03091">
    <property type="entry name" value="CutA1"/>
    <property type="match status" value="1"/>
</dbReference>
<accession>A0ABD1YMY0</accession>
<evidence type="ECO:0000256" key="1">
    <source>
        <dbReference type="ARBA" id="ARBA00010169"/>
    </source>
</evidence>
<dbReference type="Proteomes" id="UP001605036">
    <property type="component" value="Unassembled WGS sequence"/>
</dbReference>
<dbReference type="InterPro" id="IPR015867">
    <property type="entry name" value="N-reg_PII/ATP_PRibTrfase_C"/>
</dbReference>
<evidence type="ECO:0000313" key="3">
    <source>
        <dbReference type="Proteomes" id="UP001605036"/>
    </source>
</evidence>
<dbReference type="SUPFAM" id="SSF54913">
    <property type="entry name" value="GlnB-like"/>
    <property type="match status" value="1"/>
</dbReference>
<reference evidence="2 3" key="1">
    <citation type="submission" date="2024-09" db="EMBL/GenBank/DDBJ databases">
        <title>Chromosome-scale assembly of Riccia fluitans.</title>
        <authorList>
            <person name="Paukszto L."/>
            <person name="Sawicki J."/>
            <person name="Karawczyk K."/>
            <person name="Piernik-Szablinska J."/>
            <person name="Szczecinska M."/>
            <person name="Mazdziarz M."/>
        </authorList>
    </citation>
    <scope>NUCLEOTIDE SEQUENCE [LARGE SCALE GENOMIC DNA]</scope>
    <source>
        <strain evidence="2">Rf_01</strain>
        <tissue evidence="2">Aerial parts of the thallus</tissue>
    </source>
</reference>
<comment type="similarity">
    <text evidence="1">Belongs to the CutA family.</text>
</comment>
<dbReference type="AlphaFoldDB" id="A0ABD1YMY0"/>
<dbReference type="EMBL" id="JBHFFA010000004">
    <property type="protein sequence ID" value="KAL2632131.1"/>
    <property type="molecule type" value="Genomic_DNA"/>
</dbReference>
<name>A0ABD1YMY0_9MARC</name>
<dbReference type="InterPro" id="IPR004323">
    <property type="entry name" value="Ion_tolerance_CutA"/>
</dbReference>
<dbReference type="PANTHER" id="PTHR23419">
    <property type="entry name" value="DIVALENT CATION TOLERANCE CUTA-RELATED"/>
    <property type="match status" value="1"/>
</dbReference>
<proteinExistence type="inferred from homology"/>
<dbReference type="InterPro" id="IPR011322">
    <property type="entry name" value="N-reg_PII-like_a/b"/>
</dbReference>